<feature type="region of interest" description="Disordered" evidence="1">
    <location>
        <begin position="44"/>
        <end position="111"/>
    </location>
</feature>
<dbReference type="EMBL" id="AP015041">
    <property type="protein sequence ID" value="BAT94039.1"/>
    <property type="molecule type" value="Genomic_DNA"/>
</dbReference>
<dbReference type="Proteomes" id="UP000291084">
    <property type="component" value="Chromosome 8"/>
</dbReference>
<evidence type="ECO:0000313" key="2">
    <source>
        <dbReference type="EMBL" id="BAT94039.1"/>
    </source>
</evidence>
<organism evidence="2 3">
    <name type="scientific">Vigna angularis var. angularis</name>
    <dbReference type="NCBI Taxonomy" id="157739"/>
    <lineage>
        <taxon>Eukaryota</taxon>
        <taxon>Viridiplantae</taxon>
        <taxon>Streptophyta</taxon>
        <taxon>Embryophyta</taxon>
        <taxon>Tracheophyta</taxon>
        <taxon>Spermatophyta</taxon>
        <taxon>Magnoliopsida</taxon>
        <taxon>eudicotyledons</taxon>
        <taxon>Gunneridae</taxon>
        <taxon>Pentapetalae</taxon>
        <taxon>rosids</taxon>
        <taxon>fabids</taxon>
        <taxon>Fabales</taxon>
        <taxon>Fabaceae</taxon>
        <taxon>Papilionoideae</taxon>
        <taxon>50 kb inversion clade</taxon>
        <taxon>NPAAA clade</taxon>
        <taxon>indigoferoid/millettioid clade</taxon>
        <taxon>Phaseoleae</taxon>
        <taxon>Vigna</taxon>
    </lineage>
</organism>
<name>A0A0S3SMM9_PHAAN</name>
<evidence type="ECO:0000256" key="1">
    <source>
        <dbReference type="SAM" id="MobiDB-lite"/>
    </source>
</evidence>
<reference evidence="2 3" key="1">
    <citation type="journal article" date="2015" name="Sci. Rep.">
        <title>The power of single molecule real-time sequencing technology in the de novo assembly of a eukaryotic genome.</title>
        <authorList>
            <person name="Sakai H."/>
            <person name="Naito K."/>
            <person name="Ogiso-Tanaka E."/>
            <person name="Takahashi Y."/>
            <person name="Iseki K."/>
            <person name="Muto C."/>
            <person name="Satou K."/>
            <person name="Teruya K."/>
            <person name="Shiroma A."/>
            <person name="Shimoji M."/>
            <person name="Hirano T."/>
            <person name="Itoh T."/>
            <person name="Kaga A."/>
            <person name="Tomooka N."/>
        </authorList>
    </citation>
    <scope>NUCLEOTIDE SEQUENCE [LARGE SCALE GENOMIC DNA]</scope>
    <source>
        <strain evidence="3">cv. Shumari</strain>
    </source>
</reference>
<gene>
    <name evidence="2" type="primary">Vigan.08G060600</name>
    <name evidence="2" type="ORF">VIGAN_08060600</name>
</gene>
<accession>A0A0S3SMM9</accession>
<keyword evidence="3" id="KW-1185">Reference proteome</keyword>
<protein>
    <submittedName>
        <fullName evidence="2">Uncharacterized protein</fullName>
    </submittedName>
</protein>
<feature type="compositionally biased region" description="Polar residues" evidence="1">
    <location>
        <begin position="75"/>
        <end position="97"/>
    </location>
</feature>
<evidence type="ECO:0000313" key="3">
    <source>
        <dbReference type="Proteomes" id="UP000291084"/>
    </source>
</evidence>
<proteinExistence type="predicted"/>
<dbReference type="AlphaFoldDB" id="A0A0S3SMM9"/>
<sequence>MELRPSTILVILHHQTCVIPSHTISSITLLPSYYVFQSFHTLGSPKARTKEKTGPKRFAQRTLCARRDKRISHSAPPNSHSELTRNMHQTSNLSHSALKSLCESPDRDQPP</sequence>